<reference evidence="6" key="1">
    <citation type="submission" date="2025-08" db="UniProtKB">
        <authorList>
            <consortium name="RefSeq"/>
        </authorList>
    </citation>
    <scope>IDENTIFICATION</scope>
    <source>
        <strain evidence="6">Wakin</strain>
        <tissue evidence="6">Muscle</tissue>
    </source>
</reference>
<organism evidence="5 6">
    <name type="scientific">Carassius auratus</name>
    <name type="common">Goldfish</name>
    <dbReference type="NCBI Taxonomy" id="7957"/>
    <lineage>
        <taxon>Eukaryota</taxon>
        <taxon>Metazoa</taxon>
        <taxon>Chordata</taxon>
        <taxon>Craniata</taxon>
        <taxon>Vertebrata</taxon>
        <taxon>Euteleostomi</taxon>
        <taxon>Actinopterygii</taxon>
        <taxon>Neopterygii</taxon>
        <taxon>Teleostei</taxon>
        <taxon>Ostariophysi</taxon>
        <taxon>Cypriniformes</taxon>
        <taxon>Cyprinidae</taxon>
        <taxon>Cyprininae</taxon>
        <taxon>Carassius</taxon>
    </lineage>
</organism>
<dbReference type="PANTHER" id="PTHR47011">
    <property type="entry name" value="CD226 ANTIGEN"/>
    <property type="match status" value="1"/>
</dbReference>
<dbReference type="Proteomes" id="UP000515129">
    <property type="component" value="Chromosome 7"/>
</dbReference>
<proteinExistence type="predicted"/>
<dbReference type="Pfam" id="PF25456">
    <property type="entry name" value="Ig_PVRIG"/>
    <property type="match status" value="1"/>
</dbReference>
<evidence type="ECO:0000313" key="6">
    <source>
        <dbReference type="RefSeq" id="XP_026122862.1"/>
    </source>
</evidence>
<protein>
    <submittedName>
        <fullName evidence="6">Uncharacterized protein si:ch211-196f2.6</fullName>
    </submittedName>
</protein>
<dbReference type="GO" id="GO:0009897">
    <property type="term" value="C:external side of plasma membrane"/>
    <property type="evidence" value="ECO:0007669"/>
    <property type="project" value="TreeGrafter"/>
</dbReference>
<feature type="region of interest" description="Disordered" evidence="1">
    <location>
        <begin position="259"/>
        <end position="288"/>
    </location>
</feature>
<sequence length="288" mass="31919">MSSNSLCALLILAFLESGKSNSGVSISHSRDGDGQTITCVLSGNENMTQINWEMLKGPNRTKLGTYHPHFGIHIMPEYKTKVKLQNKNSPHPSSSLFIEVASNDSVLICCAFITFPSGKLEHCTDISINTSVKKGFTYVEPEPRLGILGNLGAMIIGTILSLFILTILFYLCRKTCCKRRKSFKIRTYLTDSPAETFAEESDDAPASQSSANGFDPSKLYAKIKKDIFYGRLWKSYQGQPKPWTQGTVTDQGHVYHLLGQSPLPQRNVEGSPSRPETTETTEQHLSSF</sequence>
<keyword evidence="2" id="KW-1133">Transmembrane helix</keyword>
<dbReference type="AlphaFoldDB" id="A0A6P6PQ41"/>
<dbReference type="GO" id="GO:0050839">
    <property type="term" value="F:cell adhesion molecule binding"/>
    <property type="evidence" value="ECO:0007669"/>
    <property type="project" value="TreeGrafter"/>
</dbReference>
<keyword evidence="2" id="KW-0812">Transmembrane</keyword>
<evidence type="ECO:0000256" key="1">
    <source>
        <dbReference type="SAM" id="MobiDB-lite"/>
    </source>
</evidence>
<dbReference type="GO" id="GO:0002729">
    <property type="term" value="P:positive regulation of natural killer cell cytokine production"/>
    <property type="evidence" value="ECO:0007669"/>
    <property type="project" value="InterPro"/>
</dbReference>
<feature type="transmembrane region" description="Helical" evidence="2">
    <location>
        <begin position="151"/>
        <end position="172"/>
    </location>
</feature>
<evidence type="ECO:0000256" key="3">
    <source>
        <dbReference type="SAM" id="SignalP"/>
    </source>
</evidence>
<feature type="domain" description="Transmembrane protein PVRIG immunoglobulin-like" evidence="4">
    <location>
        <begin position="35"/>
        <end position="127"/>
    </location>
</feature>
<dbReference type="Gene3D" id="2.60.40.10">
    <property type="entry name" value="Immunoglobulins"/>
    <property type="match status" value="1"/>
</dbReference>
<dbReference type="InterPro" id="IPR042842">
    <property type="entry name" value="CD226"/>
</dbReference>
<dbReference type="InterPro" id="IPR013783">
    <property type="entry name" value="Ig-like_fold"/>
</dbReference>
<keyword evidence="2" id="KW-0472">Membrane</keyword>
<name>A0A6P6PQ41_CARAU</name>
<keyword evidence="5" id="KW-1185">Reference proteome</keyword>
<dbReference type="PANTHER" id="PTHR47011:SF1">
    <property type="entry name" value="CD226 ANTIGEN"/>
    <property type="match status" value="1"/>
</dbReference>
<feature type="signal peptide" evidence="3">
    <location>
        <begin position="1"/>
        <end position="20"/>
    </location>
</feature>
<feature type="chain" id="PRO_5027685148" evidence="3">
    <location>
        <begin position="21"/>
        <end position="288"/>
    </location>
</feature>
<accession>A0A6P6PQ41</accession>
<evidence type="ECO:0000256" key="2">
    <source>
        <dbReference type="SAM" id="Phobius"/>
    </source>
</evidence>
<keyword evidence="3" id="KW-0732">Signal</keyword>
<dbReference type="InterPro" id="IPR057367">
    <property type="entry name" value="Ig_PVRIG"/>
</dbReference>
<dbReference type="GO" id="GO:0002891">
    <property type="term" value="P:positive regulation of immunoglobulin mediated immune response"/>
    <property type="evidence" value="ECO:0007669"/>
    <property type="project" value="TreeGrafter"/>
</dbReference>
<dbReference type="OrthoDB" id="8749387at2759"/>
<evidence type="ECO:0000313" key="5">
    <source>
        <dbReference type="Proteomes" id="UP000515129"/>
    </source>
</evidence>
<dbReference type="RefSeq" id="XP_026122862.1">
    <property type="nucleotide sequence ID" value="XM_026267077.1"/>
</dbReference>
<gene>
    <name evidence="6" type="primary">si:ch211-196f2.6</name>
</gene>
<dbReference type="KEGG" id="caua:113105790"/>
<evidence type="ECO:0000259" key="4">
    <source>
        <dbReference type="Pfam" id="PF25456"/>
    </source>
</evidence>